<protein>
    <submittedName>
        <fullName evidence="2">Uncharacterized protein</fullName>
    </submittedName>
</protein>
<evidence type="ECO:0000256" key="1">
    <source>
        <dbReference type="SAM" id="MobiDB-lite"/>
    </source>
</evidence>
<dbReference type="Proteomes" id="UP000231791">
    <property type="component" value="Chromosome"/>
</dbReference>
<dbReference type="AlphaFoldDB" id="A0A2K8P5J2"/>
<proteinExistence type="predicted"/>
<evidence type="ECO:0000313" key="4">
    <source>
        <dbReference type="Proteomes" id="UP000231791"/>
    </source>
</evidence>
<dbReference type="RefSeq" id="WP_030239928.1">
    <property type="nucleotide sequence ID" value="NZ_CP024985.1"/>
</dbReference>
<accession>A0A2K8P5J2</accession>
<dbReference type="KEGG" id="slx:SLAV_00445"/>
<gene>
    <name evidence="2" type="ORF">SLAV_00445</name>
    <name evidence="3" type="ORF">SLAV_38945</name>
</gene>
<dbReference type="EMBL" id="CP024985">
    <property type="protein sequence ID" value="ATZ29552.1"/>
    <property type="molecule type" value="Genomic_DNA"/>
</dbReference>
<evidence type="ECO:0000313" key="2">
    <source>
        <dbReference type="EMBL" id="ATZ22019.1"/>
    </source>
</evidence>
<name>A0A2K8P5J2_STRLA</name>
<feature type="compositionally biased region" description="Basic and acidic residues" evidence="1">
    <location>
        <begin position="173"/>
        <end position="185"/>
    </location>
</feature>
<keyword evidence="4" id="KW-1185">Reference proteome</keyword>
<reference evidence="2 4" key="1">
    <citation type="submission" date="2017-11" db="EMBL/GenBank/DDBJ databases">
        <title>Complete genome sequence of Streptomyces lavendulae subsp. lavendulae CCM 3239 (formerly 'Streptomyces aureofaciens CCM 3239'), the producer of the angucycline-type antibiotic auricin.</title>
        <authorList>
            <person name="Busche T."/>
            <person name="Novakova R."/>
            <person name="Al'Dilaimi A."/>
            <person name="Homerova D."/>
            <person name="Feckova L."/>
            <person name="Rezuchova B."/>
            <person name="Mingyar E."/>
            <person name="Csolleiova D."/>
            <person name="Bekeova C."/>
            <person name="Winkler A."/>
            <person name="Sevcikova B."/>
            <person name="Kalinowski J."/>
            <person name="Kormanec J."/>
            <person name="Ruckert C."/>
        </authorList>
    </citation>
    <scope>NUCLEOTIDE SEQUENCE [LARGE SCALE GENOMIC DNA]</scope>
    <source>
        <strain evidence="2 4">CCM 3239</strain>
    </source>
</reference>
<dbReference type="OrthoDB" id="4018746at2"/>
<sequence length="359" mass="39668">MKATVVERRAELLRLYAGLPWKTALARVEAAAPGSLLIPEPDAGQLVLEARVMAALAWRQITTLHPWGIEYVDPRSDRLLICFEPDVAGRRNAEATQELDLAKALLPRADEYDQIMGVPGARTHIKDGRVVLRLPGTTASVVLLGLDPEEWRRAVETQDLEMRTWGMTPCHQGRPDSLHPVERPYRRPGRRGTAASDWLLSGLLRRAGLIRSLGVPLVVTGWLNCRERGGGERWIIDPTFAEGHGPAGHRRLAALLSAPDRGLPVTIVDEHCNCDLPPGYTDQCTTTIASVRPERPGALEVRTIHRRGDRLRRIQQDRPALYAVQKKLTHSLPATVNRWLESVRPPTAGATGTAVSAPR</sequence>
<feature type="region of interest" description="Disordered" evidence="1">
    <location>
        <begin position="166"/>
        <end position="189"/>
    </location>
</feature>
<dbReference type="KEGG" id="slx:SLAV_38945"/>
<organism evidence="2 4">
    <name type="scientific">Streptomyces lavendulae subsp. lavendulae</name>
    <dbReference type="NCBI Taxonomy" id="58340"/>
    <lineage>
        <taxon>Bacteria</taxon>
        <taxon>Bacillati</taxon>
        <taxon>Actinomycetota</taxon>
        <taxon>Actinomycetes</taxon>
        <taxon>Kitasatosporales</taxon>
        <taxon>Streptomycetaceae</taxon>
        <taxon>Streptomyces</taxon>
    </lineage>
</organism>
<dbReference type="EMBL" id="CP024985">
    <property type="protein sequence ID" value="ATZ22019.1"/>
    <property type="molecule type" value="Genomic_DNA"/>
</dbReference>
<evidence type="ECO:0000313" key="3">
    <source>
        <dbReference type="EMBL" id="ATZ29552.1"/>
    </source>
</evidence>
<dbReference type="GeneID" id="49388724"/>